<keyword evidence="1" id="KW-1133">Transmembrane helix</keyword>
<feature type="transmembrane region" description="Helical" evidence="1">
    <location>
        <begin position="20"/>
        <end position="40"/>
    </location>
</feature>
<organism evidence="2 3">
    <name type="scientific">Caenorhabditis tropicalis</name>
    <dbReference type="NCBI Taxonomy" id="1561998"/>
    <lineage>
        <taxon>Eukaryota</taxon>
        <taxon>Metazoa</taxon>
        <taxon>Ecdysozoa</taxon>
        <taxon>Nematoda</taxon>
        <taxon>Chromadorea</taxon>
        <taxon>Rhabditida</taxon>
        <taxon>Rhabditina</taxon>
        <taxon>Rhabditomorpha</taxon>
        <taxon>Rhabditoidea</taxon>
        <taxon>Rhabditidae</taxon>
        <taxon>Peloderinae</taxon>
        <taxon>Caenorhabditis</taxon>
    </lineage>
</organism>
<accession>A0A1I7UD10</accession>
<proteinExistence type="predicted"/>
<keyword evidence="1" id="KW-0472">Membrane</keyword>
<dbReference type="Proteomes" id="UP000095282">
    <property type="component" value="Unplaced"/>
</dbReference>
<keyword evidence="1" id="KW-0812">Transmembrane</keyword>
<dbReference type="WBParaSite" id="Csp11.Scaffold629.g8101.t1">
    <property type="protein sequence ID" value="Csp11.Scaffold629.g8101.t1"/>
    <property type="gene ID" value="Csp11.Scaffold629.g8101"/>
</dbReference>
<evidence type="ECO:0000313" key="3">
    <source>
        <dbReference type="WBParaSite" id="Csp11.Scaffold629.g8101.t1"/>
    </source>
</evidence>
<evidence type="ECO:0000313" key="2">
    <source>
        <dbReference type="Proteomes" id="UP000095282"/>
    </source>
</evidence>
<reference evidence="3" key="1">
    <citation type="submission" date="2016-11" db="UniProtKB">
        <authorList>
            <consortium name="WormBaseParasite"/>
        </authorList>
    </citation>
    <scope>IDENTIFICATION</scope>
</reference>
<protein>
    <submittedName>
        <fullName evidence="3">Secreted protein</fullName>
    </submittedName>
</protein>
<sequence length="97" mass="11131">MSSVIALHYPLFSVSFSPPLQLSAVVAVVAATALLALIRVRFISDENLKRFPRASTLPSNRFFFFFVFDNDPERIDYSKLILFFESPRITNLIHHEN</sequence>
<dbReference type="AlphaFoldDB" id="A0A1I7UD10"/>
<keyword evidence="2" id="KW-1185">Reference proteome</keyword>
<evidence type="ECO:0000256" key="1">
    <source>
        <dbReference type="SAM" id="Phobius"/>
    </source>
</evidence>
<name>A0A1I7UD10_9PELO</name>